<protein>
    <submittedName>
        <fullName evidence="2">RUN domain-containing protein</fullName>
    </submittedName>
</protein>
<name>A0AC35G637_9BILA</name>
<reference evidence="2" key="1">
    <citation type="submission" date="2022-11" db="UniProtKB">
        <authorList>
            <consortium name="WormBaseParasite"/>
        </authorList>
    </citation>
    <scope>IDENTIFICATION</scope>
</reference>
<sequence>MVELYSLKLLGNELTGIDQDVAQLEFESSTIEQSSIFASMAIDANLISTDSLDMEKLHLQCETNKNDYKLTFEDSGQWETSSGIANSPDDDEEEEDLSSGAEAPPTSLLLSPTITIEKPENGTEPTNNLTTWGRIRSTEPFDDKTISLPELCQRQQSSTHSTASQQQRPASLVANFVERQPTDFEYSETYLGNGRYVDVNDNEIGFVPQSTSGIQRCRLPTTTNAAPSSNSYIITPLKPPRRTFADLGCRGGGGGTTSTSLPRDDSGIEPTPLNEHAPDLKFLSLPFEVPAFCQQQPGPFHIPSLDEILRQTKKSHLSGLDDKIFNEKMSEFSCPDSGLDALSGPSHIDDWPSLAMLLPKHVVDACTFFKSNTHLLTGSTNILSEKKQQHFDRRPTTSSSASTIPRSSSNHLSSKDTTIDSGLGGSSRSKKYFCECQTQSLIAPPTTSPTPKSRLCLSSKIKLHAKELAIVGLPLYKRKQILVENVVEGVAEVVRGSSSDKLCIAFEALISDELNNGISSWDMIKTVTSPGFATSGQGIIHVVKELDACEKPINCRSQQFVKELLRLRSLDGWLSYAVLKENVLSRIYDENAFMMRANSAYRSLFWRLIESLELLSVIEQRPNRRDRGDSGVGQGESSTWGSASKIASDSRIPKSSSIPSKLLIAAELEPETSKETPPKAVTTPKIEEKPLITERPTTLQIEVEIPSAPASSQTSTPRSPRSPRTTTTTTTSAIPVAVATAAPLSPSTSSQFSSSSMSPSASMRRSRIPMPTNANINNSSQLSTTISSRSRTPSIGTTTTTPKTTTKTTALLNTTSSPTRLPLFRRQYGSRAISQQRPYTTSTPTSTALKSALSSACRYDTLRRPTSTAATTTTTGFSRNRKYFA</sequence>
<evidence type="ECO:0000313" key="2">
    <source>
        <dbReference type="WBParaSite" id="PS1159_v2.g24482.t1"/>
    </source>
</evidence>
<organism evidence="1 2">
    <name type="scientific">Panagrolaimus sp. PS1159</name>
    <dbReference type="NCBI Taxonomy" id="55785"/>
    <lineage>
        <taxon>Eukaryota</taxon>
        <taxon>Metazoa</taxon>
        <taxon>Ecdysozoa</taxon>
        <taxon>Nematoda</taxon>
        <taxon>Chromadorea</taxon>
        <taxon>Rhabditida</taxon>
        <taxon>Tylenchina</taxon>
        <taxon>Panagrolaimomorpha</taxon>
        <taxon>Panagrolaimoidea</taxon>
        <taxon>Panagrolaimidae</taxon>
        <taxon>Panagrolaimus</taxon>
    </lineage>
</organism>
<proteinExistence type="predicted"/>
<dbReference type="Proteomes" id="UP000887580">
    <property type="component" value="Unplaced"/>
</dbReference>
<dbReference type="WBParaSite" id="PS1159_v2.g24482.t1">
    <property type="protein sequence ID" value="PS1159_v2.g24482.t1"/>
    <property type="gene ID" value="PS1159_v2.g24482"/>
</dbReference>
<accession>A0AC35G637</accession>
<evidence type="ECO:0000313" key="1">
    <source>
        <dbReference type="Proteomes" id="UP000887580"/>
    </source>
</evidence>